<dbReference type="GO" id="GO:0032259">
    <property type="term" value="P:methylation"/>
    <property type="evidence" value="ECO:0007669"/>
    <property type="project" value="UniProtKB-KW"/>
</dbReference>
<gene>
    <name evidence="7" type="ORF">EDD72_11936</name>
</gene>
<dbReference type="GO" id="GO:0008168">
    <property type="term" value="F:methyltransferase activity"/>
    <property type="evidence" value="ECO:0007669"/>
    <property type="project" value="UniProtKB-KW"/>
</dbReference>
<dbReference type="RefSeq" id="WP_243643823.1">
    <property type="nucleotide sequence ID" value="NZ_SMAB01000019.1"/>
</dbReference>
<dbReference type="NCBIfam" id="TIGR01466">
    <property type="entry name" value="cobJ_cbiH"/>
    <property type="match status" value="1"/>
</dbReference>
<dbReference type="InterPro" id="IPR051810">
    <property type="entry name" value="Precorrin_MeTrfase"/>
</dbReference>
<keyword evidence="5" id="KW-0949">S-adenosyl-L-methionine</keyword>
<dbReference type="Gene3D" id="3.30.950.10">
    <property type="entry name" value="Methyltransferase, Cobalt-precorrin-4 Transmethylase, Domain 2"/>
    <property type="match status" value="1"/>
</dbReference>
<dbReference type="SUPFAM" id="SSF53790">
    <property type="entry name" value="Tetrapyrrole methylase"/>
    <property type="match status" value="1"/>
</dbReference>
<keyword evidence="2" id="KW-0169">Cobalamin biosynthesis</keyword>
<evidence type="ECO:0000256" key="2">
    <source>
        <dbReference type="ARBA" id="ARBA00022573"/>
    </source>
</evidence>
<evidence type="ECO:0000313" key="7">
    <source>
        <dbReference type="EMBL" id="TCS79915.1"/>
    </source>
</evidence>
<dbReference type="InterPro" id="IPR014777">
    <property type="entry name" value="4pyrrole_Mease_sub1"/>
</dbReference>
<keyword evidence="8" id="KW-1185">Reference proteome</keyword>
<keyword evidence="4 7" id="KW-0808">Transferase</keyword>
<protein>
    <submittedName>
        <fullName evidence="7">Precorrin-3B C17-methyltransferase</fullName>
    </submittedName>
</protein>
<evidence type="ECO:0000256" key="4">
    <source>
        <dbReference type="ARBA" id="ARBA00022679"/>
    </source>
</evidence>
<dbReference type="Pfam" id="PF00590">
    <property type="entry name" value="TP_methylase"/>
    <property type="match status" value="1"/>
</dbReference>
<dbReference type="Proteomes" id="UP000295788">
    <property type="component" value="Unassembled WGS sequence"/>
</dbReference>
<name>A0A4R3KAD6_9BACI</name>
<feature type="domain" description="Tetrapyrrole methylase" evidence="6">
    <location>
        <begin position="10"/>
        <end position="218"/>
    </location>
</feature>
<evidence type="ECO:0000259" key="6">
    <source>
        <dbReference type="Pfam" id="PF00590"/>
    </source>
</evidence>
<keyword evidence="3 7" id="KW-0489">Methyltransferase</keyword>
<dbReference type="InterPro" id="IPR000878">
    <property type="entry name" value="4pyrrol_Mease"/>
</dbReference>
<evidence type="ECO:0000313" key="8">
    <source>
        <dbReference type="Proteomes" id="UP000295788"/>
    </source>
</evidence>
<proteinExistence type="predicted"/>
<dbReference type="UniPathway" id="UPA00148"/>
<comment type="caution">
    <text evidence="7">The sequence shown here is derived from an EMBL/GenBank/DDBJ whole genome shotgun (WGS) entry which is preliminary data.</text>
</comment>
<accession>A0A4R3KAD6</accession>
<evidence type="ECO:0000256" key="3">
    <source>
        <dbReference type="ARBA" id="ARBA00022603"/>
    </source>
</evidence>
<dbReference type="Gene3D" id="3.40.1010.10">
    <property type="entry name" value="Cobalt-precorrin-4 Transmethylase, Domain 1"/>
    <property type="match status" value="1"/>
</dbReference>
<dbReference type="CDD" id="cd11646">
    <property type="entry name" value="Precorrin_3B_C17_MT"/>
    <property type="match status" value="1"/>
</dbReference>
<dbReference type="GO" id="GO:0009236">
    <property type="term" value="P:cobalamin biosynthetic process"/>
    <property type="evidence" value="ECO:0007669"/>
    <property type="project" value="UniProtKB-UniPathway"/>
</dbReference>
<dbReference type="InterPro" id="IPR014776">
    <property type="entry name" value="4pyrrole_Mease_sub2"/>
</dbReference>
<reference evidence="7 8" key="1">
    <citation type="submission" date="2019-03" db="EMBL/GenBank/DDBJ databases">
        <title>Genomic Encyclopedia of Type Strains, Phase IV (KMG-IV): sequencing the most valuable type-strain genomes for metagenomic binning, comparative biology and taxonomic classification.</title>
        <authorList>
            <person name="Goeker M."/>
        </authorList>
    </citation>
    <scope>NUCLEOTIDE SEQUENCE [LARGE SCALE GENOMIC DNA]</scope>
    <source>
        <strain evidence="7 8">DSM 23802</strain>
    </source>
</reference>
<organism evidence="7 8">
    <name type="scientific">Tepidibacillus fermentans</name>
    <dbReference type="NCBI Taxonomy" id="1281767"/>
    <lineage>
        <taxon>Bacteria</taxon>
        <taxon>Bacillati</taxon>
        <taxon>Bacillota</taxon>
        <taxon>Bacilli</taxon>
        <taxon>Bacillales</taxon>
        <taxon>Bacillaceae</taxon>
        <taxon>Tepidibacillus</taxon>
    </lineage>
</organism>
<evidence type="ECO:0000256" key="5">
    <source>
        <dbReference type="ARBA" id="ARBA00022691"/>
    </source>
</evidence>
<sequence>MDKMGTIGHLFIVGIGPGSVELMTKQAQLAINKSEIIVGYRTYIDLILPYIQGKEVVATGMTKEIERAELAIDLAKKGKMVAVISSGDAGVYGMAGLIYEILASREGKISVQIEVIPGISAVNAAAALLGAPLMNDYCTISLSDLLTPWEQIEKRIRLAAEADFVIALYNPKSKKRILPIQKTQEILLQYRSADTPVGIVKNAYRDDQEVIVTTLGEMLHHEMNMVTTIIVGNQATFQFDQKIVTPRGYQNKYSLTEH</sequence>
<dbReference type="InterPro" id="IPR035996">
    <property type="entry name" value="4pyrrol_Methylase_sf"/>
</dbReference>
<comment type="pathway">
    <text evidence="1">Cofactor biosynthesis; adenosylcobalamin biosynthesis.</text>
</comment>
<dbReference type="InterPro" id="IPR006363">
    <property type="entry name" value="Cbl_synth_CobJ/CibH_dom"/>
</dbReference>
<dbReference type="EMBL" id="SMAB01000019">
    <property type="protein sequence ID" value="TCS79915.1"/>
    <property type="molecule type" value="Genomic_DNA"/>
</dbReference>
<evidence type="ECO:0000256" key="1">
    <source>
        <dbReference type="ARBA" id="ARBA00004953"/>
    </source>
</evidence>
<dbReference type="AlphaFoldDB" id="A0A4R3KAD6"/>
<dbReference type="PANTHER" id="PTHR47036">
    <property type="entry name" value="COBALT-FACTOR III C(17)-METHYLTRANSFERASE-RELATED"/>
    <property type="match status" value="1"/>
</dbReference>
<dbReference type="PANTHER" id="PTHR47036:SF1">
    <property type="entry name" value="COBALT-FACTOR III C(17)-METHYLTRANSFERASE-RELATED"/>
    <property type="match status" value="1"/>
</dbReference>